<keyword evidence="3" id="KW-1185">Reference proteome</keyword>
<sequence>MHCSSISIAARVIDAAQHYTDDFEHSRTRRIRSSEPREKSKPGLLRSPLRSLRSIPIESPPGPEYGVIGPKFITRKRQKRTAKGKLLGLMNHLVRPEVLELDASRPLGKSRYRHSGESSTHGLERAPKIRLASRGIKKDRTQKPDRIPPNSSTALVLRATREKIAGTEISPSIPVAQEEWRFVRVVPSPMDHAHGVAQGRREISRPRCNMKSGDWGATPTEPYTRNIAPAGLFPSAPGRKWPRLVVYWYNKA</sequence>
<feature type="compositionally biased region" description="Basic and acidic residues" evidence="1">
    <location>
        <begin position="26"/>
        <end position="41"/>
    </location>
</feature>
<proteinExistence type="predicted"/>
<evidence type="ECO:0000313" key="2">
    <source>
        <dbReference type="EMBL" id="PBK64729.1"/>
    </source>
</evidence>
<feature type="region of interest" description="Disordered" evidence="1">
    <location>
        <begin position="132"/>
        <end position="151"/>
    </location>
</feature>
<dbReference type="EMBL" id="KZ293450">
    <property type="protein sequence ID" value="PBK64729.1"/>
    <property type="molecule type" value="Genomic_DNA"/>
</dbReference>
<organism evidence="2 3">
    <name type="scientific">Armillaria solidipes</name>
    <dbReference type="NCBI Taxonomy" id="1076256"/>
    <lineage>
        <taxon>Eukaryota</taxon>
        <taxon>Fungi</taxon>
        <taxon>Dikarya</taxon>
        <taxon>Basidiomycota</taxon>
        <taxon>Agaricomycotina</taxon>
        <taxon>Agaricomycetes</taxon>
        <taxon>Agaricomycetidae</taxon>
        <taxon>Agaricales</taxon>
        <taxon>Marasmiineae</taxon>
        <taxon>Physalacriaceae</taxon>
        <taxon>Armillaria</taxon>
    </lineage>
</organism>
<protein>
    <submittedName>
        <fullName evidence="2">Uncharacterized protein</fullName>
    </submittedName>
</protein>
<feature type="region of interest" description="Disordered" evidence="1">
    <location>
        <begin position="26"/>
        <end position="48"/>
    </location>
</feature>
<feature type="compositionally biased region" description="Basic and acidic residues" evidence="1">
    <location>
        <begin position="136"/>
        <end position="146"/>
    </location>
</feature>
<name>A0A2H3B1C9_9AGAR</name>
<dbReference type="Proteomes" id="UP000218334">
    <property type="component" value="Unassembled WGS sequence"/>
</dbReference>
<gene>
    <name evidence="2" type="ORF">ARMSODRAFT_978959</name>
</gene>
<evidence type="ECO:0000256" key="1">
    <source>
        <dbReference type="SAM" id="MobiDB-lite"/>
    </source>
</evidence>
<evidence type="ECO:0000313" key="3">
    <source>
        <dbReference type="Proteomes" id="UP000218334"/>
    </source>
</evidence>
<accession>A0A2H3B1C9</accession>
<dbReference type="AlphaFoldDB" id="A0A2H3B1C9"/>
<reference evidence="3" key="1">
    <citation type="journal article" date="2017" name="Nat. Ecol. Evol.">
        <title>Genome expansion and lineage-specific genetic innovations in the forest pathogenic fungi Armillaria.</title>
        <authorList>
            <person name="Sipos G."/>
            <person name="Prasanna A.N."/>
            <person name="Walter M.C."/>
            <person name="O'Connor E."/>
            <person name="Balint B."/>
            <person name="Krizsan K."/>
            <person name="Kiss B."/>
            <person name="Hess J."/>
            <person name="Varga T."/>
            <person name="Slot J."/>
            <person name="Riley R."/>
            <person name="Boka B."/>
            <person name="Rigling D."/>
            <person name="Barry K."/>
            <person name="Lee J."/>
            <person name="Mihaltcheva S."/>
            <person name="LaButti K."/>
            <person name="Lipzen A."/>
            <person name="Waldron R."/>
            <person name="Moloney N.M."/>
            <person name="Sperisen C."/>
            <person name="Kredics L."/>
            <person name="Vagvoelgyi C."/>
            <person name="Patrignani A."/>
            <person name="Fitzpatrick D."/>
            <person name="Nagy I."/>
            <person name="Doyle S."/>
            <person name="Anderson J.B."/>
            <person name="Grigoriev I.V."/>
            <person name="Gueldener U."/>
            <person name="Muensterkoetter M."/>
            <person name="Nagy L.G."/>
        </authorList>
    </citation>
    <scope>NUCLEOTIDE SEQUENCE [LARGE SCALE GENOMIC DNA]</scope>
    <source>
        <strain evidence="3">28-4</strain>
    </source>
</reference>